<proteinExistence type="predicted"/>
<evidence type="ECO:0000313" key="5">
    <source>
        <dbReference type="EMBL" id="MBP1839969.1"/>
    </source>
</evidence>
<dbReference type="Gene3D" id="2.60.40.10">
    <property type="entry name" value="Immunoglobulins"/>
    <property type="match status" value="1"/>
</dbReference>
<dbReference type="InterPro" id="IPR050994">
    <property type="entry name" value="At_inactive_RLKs"/>
</dbReference>
<evidence type="ECO:0000313" key="6">
    <source>
        <dbReference type="EMBL" id="MDQ0335568.1"/>
    </source>
</evidence>
<dbReference type="InterPro" id="IPR013783">
    <property type="entry name" value="Ig-like_fold"/>
</dbReference>
<dbReference type="InterPro" id="IPR036179">
    <property type="entry name" value="Ig-like_dom_sf"/>
</dbReference>
<feature type="signal peptide" evidence="3">
    <location>
        <begin position="1"/>
        <end position="21"/>
    </location>
</feature>
<evidence type="ECO:0000256" key="2">
    <source>
        <dbReference type="ARBA" id="ARBA00022737"/>
    </source>
</evidence>
<dbReference type="EMBL" id="JAGGJQ010000004">
    <property type="protein sequence ID" value="MBP1839969.1"/>
    <property type="molecule type" value="Genomic_DNA"/>
</dbReference>
<gene>
    <name evidence="5" type="ORF">J2Z56_001893</name>
    <name evidence="6" type="ORF">J2Z57_002016</name>
</gene>
<dbReference type="Pfam" id="PF00560">
    <property type="entry name" value="LRR_1"/>
    <property type="match status" value="2"/>
</dbReference>
<sequence length="634" mass="71311">MRNFTCIILLLISGISAQAFSILSEDSNVNLETDVLPAVPDEEKQALIDLYNATGGANWINNTNWLSDAPVSEWYGIAVEDEHVVGVRLNSNNLVGTLPESINELDRVTYFYAGSNMLSGVLLDMSALTSLVDLYLSYNNYSFVDLVPNYESLSEISRLQLSPQKSTGADELIEGVMGETYTFKASEVDGEQVDYQWYILKKGFSYENTNEIIPNETSTELILSNITEDDLDTYICVATSESIPGFEIWSPTFELTGSVSETEKLALIALYNATNGDDWINNTNWLTEEPIRNWYGVKVSGNKVVEVDLSFNNLTGSLPSEIGDLEYLEFLSFWSNAIEGTLPTEIGNLTELRVVSFEENNFAGEIPESFENLTKLNGFWLYGNQLTGNVPEYFRNLENLIYLDFAQNSFYGKLPDFSTLPKLLYLNISNNFFLASDFADQFEYYLTLERSWNTSYYYSPQRTRTEPVYKEILIGSDVTLSVPGTESSRRAETYQWFKDGVSIAGAVNNTYIISNAQYSDSGDYSYELYDTEIENYVLEGEITTVEVKETLGVEEFLDQSISFYPNPVSSNILKIQNNSSAQITHINFYNLLGKSIKQVNKPEASINLTGLSAGIYIIKVKTDQGEISKKLMKL</sequence>
<dbReference type="Pfam" id="PF18962">
    <property type="entry name" value="Por_Secre_tail"/>
    <property type="match status" value="1"/>
</dbReference>
<dbReference type="FunFam" id="3.80.10.10:FF:000383">
    <property type="entry name" value="Leucine-rich repeat receptor protein kinase EMS1"/>
    <property type="match status" value="1"/>
</dbReference>
<evidence type="ECO:0000313" key="8">
    <source>
        <dbReference type="Proteomes" id="UP001231587"/>
    </source>
</evidence>
<dbReference type="OrthoDB" id="627712at2"/>
<evidence type="ECO:0000259" key="4">
    <source>
        <dbReference type="SMART" id="SM00409"/>
    </source>
</evidence>
<dbReference type="Proteomes" id="UP001138672">
    <property type="component" value="Unassembled WGS sequence"/>
</dbReference>
<dbReference type="RefSeq" id="WP_057778701.1">
    <property type="nucleotide sequence ID" value="NZ_JAGGJQ010000004.1"/>
</dbReference>
<dbReference type="SUPFAM" id="SSF52058">
    <property type="entry name" value="L domain-like"/>
    <property type="match status" value="2"/>
</dbReference>
<feature type="chain" id="PRO_5040780570" evidence="3">
    <location>
        <begin position="22"/>
        <end position="634"/>
    </location>
</feature>
<dbReference type="InterPro" id="IPR001611">
    <property type="entry name" value="Leu-rich_rpt"/>
</dbReference>
<keyword evidence="8" id="KW-1185">Reference proteome</keyword>
<dbReference type="SUPFAM" id="SSF48726">
    <property type="entry name" value="Immunoglobulin"/>
    <property type="match status" value="2"/>
</dbReference>
<dbReference type="EMBL" id="JAUSUU010000005">
    <property type="protein sequence ID" value="MDQ0335568.1"/>
    <property type="molecule type" value="Genomic_DNA"/>
</dbReference>
<dbReference type="InterPro" id="IPR003599">
    <property type="entry name" value="Ig_sub"/>
</dbReference>
<keyword evidence="2" id="KW-0677">Repeat</keyword>
<dbReference type="InterPro" id="IPR026444">
    <property type="entry name" value="Secre_tail"/>
</dbReference>
<dbReference type="Gene3D" id="3.80.10.10">
    <property type="entry name" value="Ribonuclease Inhibitor"/>
    <property type="match status" value="2"/>
</dbReference>
<comment type="caution">
    <text evidence="5">The sequence shown here is derived from an EMBL/GenBank/DDBJ whole genome shotgun (WGS) entry which is preliminary data.</text>
</comment>
<dbReference type="SMART" id="SM00409">
    <property type="entry name" value="IG"/>
    <property type="match status" value="2"/>
</dbReference>
<evidence type="ECO:0000313" key="7">
    <source>
        <dbReference type="Proteomes" id="UP001138672"/>
    </source>
</evidence>
<dbReference type="PANTHER" id="PTHR48010">
    <property type="entry name" value="OS05G0588300 PROTEIN"/>
    <property type="match status" value="1"/>
</dbReference>
<feature type="domain" description="Immunoglobulin" evidence="4">
    <location>
        <begin position="170"/>
        <end position="258"/>
    </location>
</feature>
<feature type="domain" description="Immunoglobulin" evidence="4">
    <location>
        <begin position="467"/>
        <end position="548"/>
    </location>
</feature>
<dbReference type="InterPro" id="IPR032675">
    <property type="entry name" value="LRR_dom_sf"/>
</dbReference>
<reference evidence="5" key="1">
    <citation type="submission" date="2021-03" db="EMBL/GenBank/DDBJ databases">
        <title>Genomic Encyclopedia of Type Strains, Phase IV (KMG-IV): sequencing the most valuable type-strain genomes for metagenomic binning, comparative biology and taxonomic classification.</title>
        <authorList>
            <person name="Goeker M."/>
        </authorList>
    </citation>
    <scope>NUCLEOTIDE SEQUENCE</scope>
    <source>
        <strain evidence="5">DSM 15523</strain>
        <strain evidence="6 8">DSM 16476</strain>
    </source>
</reference>
<accession>A0A9X0YMG2</accession>
<dbReference type="AlphaFoldDB" id="A0A9X0YMG2"/>
<name>A0A9X0YMG2_9FLAO</name>
<dbReference type="NCBIfam" id="TIGR04183">
    <property type="entry name" value="Por_Secre_tail"/>
    <property type="match status" value="1"/>
</dbReference>
<evidence type="ECO:0000256" key="1">
    <source>
        <dbReference type="ARBA" id="ARBA00022729"/>
    </source>
</evidence>
<dbReference type="Proteomes" id="UP001231587">
    <property type="component" value="Unassembled WGS sequence"/>
</dbReference>
<keyword evidence="1 3" id="KW-0732">Signal</keyword>
<organism evidence="5 7">
    <name type="scientific">Formosa algae</name>
    <dbReference type="NCBI Taxonomy" id="225843"/>
    <lineage>
        <taxon>Bacteria</taxon>
        <taxon>Pseudomonadati</taxon>
        <taxon>Bacteroidota</taxon>
        <taxon>Flavobacteriia</taxon>
        <taxon>Flavobacteriales</taxon>
        <taxon>Flavobacteriaceae</taxon>
        <taxon>Formosa</taxon>
    </lineage>
</organism>
<protein>
    <submittedName>
        <fullName evidence="5">Leucine-rich repeat (LRR) protein</fullName>
    </submittedName>
</protein>
<evidence type="ECO:0000256" key="3">
    <source>
        <dbReference type="SAM" id="SignalP"/>
    </source>
</evidence>